<keyword evidence="6" id="KW-0285">Flavoprotein</keyword>
<dbReference type="SUPFAM" id="SSF52343">
    <property type="entry name" value="Ferredoxin reductase-like, C-terminal NADP-linked domain"/>
    <property type="match status" value="1"/>
</dbReference>
<dbReference type="CDD" id="cd08922">
    <property type="entry name" value="FHb-globin"/>
    <property type="match status" value="1"/>
</dbReference>
<evidence type="ECO:0000256" key="13">
    <source>
        <dbReference type="ARBA" id="ARBA00049433"/>
    </source>
</evidence>
<dbReference type="Gene3D" id="3.40.50.80">
    <property type="entry name" value="Nucleotide-binding domain of ferredoxin-NADP reductase (FNR) module"/>
    <property type="match status" value="1"/>
</dbReference>
<evidence type="ECO:0000313" key="17">
    <source>
        <dbReference type="Proteomes" id="UP000465266"/>
    </source>
</evidence>
<dbReference type="SUPFAM" id="SSF46458">
    <property type="entry name" value="Globin-like"/>
    <property type="match status" value="1"/>
</dbReference>
<dbReference type="InterPro" id="IPR000971">
    <property type="entry name" value="Globin"/>
</dbReference>
<accession>A0ABQ1B3H0</accession>
<evidence type="ECO:0000256" key="5">
    <source>
        <dbReference type="ARBA" id="ARBA00022617"/>
    </source>
</evidence>
<sequence>MTPEQVSVITKTVPVLEKYGETITRVFYKSMFAAHPELKSVFNITRQHTGHQPKILAEALHAYAANINSLEVLEPTLELVCHKHASLQITPDQYDIVGKFLIDAMREVLGDIFTSDVQDAWTAAYGQLSGLMIQKESSLYGQNEEWKDWRDFRIVNISRESDEISSFYLRPVDGKPLPPYLPGQYVSVRACVPQLGHFQARQYSMSETPLRNYYRISVKRERGQQSVPGLMSNVLHDFAAPGQIVQVSHPRGQFVLSSVHESSPIVLIAGGVGITPLLSMWKFLGSAASSTKRPVHLAYATRTTAARAFFKEVTDATRSNALFRATYFVEYPAVNDQIGRDYHHAGRIDLQRLDAHWDLFLNDPRTAYYICGPSSFLKAVKSSLLVQGVESPRIKMEVFGAGGFVEPTPKPRPHL</sequence>
<dbReference type="PROSITE" id="PS01033">
    <property type="entry name" value="GLOBIN"/>
    <property type="match status" value="1"/>
</dbReference>
<evidence type="ECO:0000256" key="11">
    <source>
        <dbReference type="ARBA" id="ARBA00023128"/>
    </source>
</evidence>
<evidence type="ECO:0000256" key="7">
    <source>
        <dbReference type="ARBA" id="ARBA00022723"/>
    </source>
</evidence>
<keyword evidence="10" id="KW-0520">NAD</keyword>
<keyword evidence="5" id="KW-0349">Heme</keyword>
<dbReference type="PRINTS" id="PR00371">
    <property type="entry name" value="FPNCR"/>
</dbReference>
<comment type="catalytic activity">
    <reaction evidence="13">
        <text>2 nitric oxide + NADPH + 2 O2 = 2 nitrate + NADP(+) + H(+)</text>
        <dbReference type="Rhea" id="RHEA:19465"/>
        <dbReference type="ChEBI" id="CHEBI:15378"/>
        <dbReference type="ChEBI" id="CHEBI:15379"/>
        <dbReference type="ChEBI" id="CHEBI:16480"/>
        <dbReference type="ChEBI" id="CHEBI:17632"/>
        <dbReference type="ChEBI" id="CHEBI:57783"/>
        <dbReference type="ChEBI" id="CHEBI:58349"/>
        <dbReference type="EC" id="1.14.12.17"/>
    </reaction>
</comment>
<evidence type="ECO:0000259" key="14">
    <source>
        <dbReference type="PROSITE" id="PS01033"/>
    </source>
</evidence>
<evidence type="ECO:0000256" key="8">
    <source>
        <dbReference type="ARBA" id="ARBA00022827"/>
    </source>
</evidence>
<keyword evidence="11" id="KW-0496">Mitochondrion</keyword>
<proteinExistence type="inferred from homology"/>
<reference evidence="16 17" key="1">
    <citation type="submission" date="2020-01" db="EMBL/GenBank/DDBJ databases">
        <title>Draft genome sequence of Aspergillus udagawae IFM 53868.</title>
        <authorList>
            <person name="Takahashi H."/>
            <person name="Yaguchi T."/>
        </authorList>
    </citation>
    <scope>NUCLEOTIDE SEQUENCE [LARGE SCALE GENOMIC DNA]</scope>
    <source>
        <strain evidence="16 17">IFM 53868</strain>
    </source>
</reference>
<dbReference type="PROSITE" id="PS51384">
    <property type="entry name" value="FAD_FR"/>
    <property type="match status" value="1"/>
</dbReference>
<evidence type="ECO:0000256" key="1">
    <source>
        <dbReference type="ARBA" id="ARBA00001974"/>
    </source>
</evidence>
<dbReference type="InterPro" id="IPR009050">
    <property type="entry name" value="Globin-like_sf"/>
</dbReference>
<keyword evidence="7" id="KW-0479">Metal-binding</keyword>
<dbReference type="Gene3D" id="1.10.490.10">
    <property type="entry name" value="Globins"/>
    <property type="match status" value="1"/>
</dbReference>
<dbReference type="PANTHER" id="PTHR43396">
    <property type="entry name" value="FLAVOHEMOPROTEIN"/>
    <property type="match status" value="1"/>
</dbReference>
<comment type="similarity">
    <text evidence="2">In the C-terminal section; belongs to the flavoprotein pyridine nucleotide cytochrome reductase family.</text>
</comment>
<dbReference type="Gene3D" id="2.40.30.10">
    <property type="entry name" value="Translation factors"/>
    <property type="match status" value="1"/>
</dbReference>
<evidence type="ECO:0000256" key="6">
    <source>
        <dbReference type="ARBA" id="ARBA00022630"/>
    </source>
</evidence>
<evidence type="ECO:0000259" key="15">
    <source>
        <dbReference type="PROSITE" id="PS51384"/>
    </source>
</evidence>
<evidence type="ECO:0000256" key="10">
    <source>
        <dbReference type="ARBA" id="ARBA00023027"/>
    </source>
</evidence>
<dbReference type="InterPro" id="IPR039261">
    <property type="entry name" value="FNR_nucleotide-bd"/>
</dbReference>
<dbReference type="CDD" id="cd06184">
    <property type="entry name" value="flavohem_like_fad_nad_binding"/>
    <property type="match status" value="1"/>
</dbReference>
<dbReference type="Pfam" id="PF00042">
    <property type="entry name" value="Globin"/>
    <property type="match status" value="1"/>
</dbReference>
<evidence type="ECO:0000256" key="12">
    <source>
        <dbReference type="ARBA" id="ARBA00048649"/>
    </source>
</evidence>
<dbReference type="InterPro" id="IPR012292">
    <property type="entry name" value="Globin/Proto"/>
</dbReference>
<dbReference type="EC" id="1.14.12.17" evidence="3"/>
<keyword evidence="9" id="KW-0408">Iron</keyword>
<dbReference type="Pfam" id="PF00175">
    <property type="entry name" value="NAD_binding_1"/>
    <property type="match status" value="1"/>
</dbReference>
<dbReference type="PANTHER" id="PTHR43396:SF3">
    <property type="entry name" value="FLAVOHEMOPROTEIN"/>
    <property type="match status" value="1"/>
</dbReference>
<feature type="domain" description="FAD-binding FR-type" evidence="15">
    <location>
        <begin position="147"/>
        <end position="257"/>
    </location>
</feature>
<protein>
    <recommendedName>
        <fullName evidence="3">nitric oxide dioxygenase</fullName>
        <ecNumber evidence="3">1.14.12.17</ecNumber>
    </recommendedName>
</protein>
<dbReference type="InterPro" id="IPR017927">
    <property type="entry name" value="FAD-bd_FR_type"/>
</dbReference>
<dbReference type="SUPFAM" id="SSF63380">
    <property type="entry name" value="Riboflavin synthase domain-like"/>
    <property type="match status" value="1"/>
</dbReference>
<evidence type="ECO:0000313" key="16">
    <source>
        <dbReference type="EMBL" id="GFF93019.1"/>
    </source>
</evidence>
<dbReference type="InterPro" id="IPR001709">
    <property type="entry name" value="Flavoprot_Pyr_Nucl_cyt_Rdtase"/>
</dbReference>
<evidence type="ECO:0000256" key="2">
    <source>
        <dbReference type="ARBA" id="ARBA00006401"/>
    </source>
</evidence>
<evidence type="ECO:0000256" key="4">
    <source>
        <dbReference type="ARBA" id="ARBA00022575"/>
    </source>
</evidence>
<comment type="caution">
    <text evidence="16">The sequence shown here is derived from an EMBL/GenBank/DDBJ whole genome shotgun (WGS) entry which is preliminary data.</text>
</comment>
<feature type="domain" description="Globin" evidence="14">
    <location>
        <begin position="1"/>
        <end position="137"/>
    </location>
</feature>
<evidence type="ECO:0000256" key="9">
    <source>
        <dbReference type="ARBA" id="ARBA00023004"/>
    </source>
</evidence>
<gene>
    <name evidence="16" type="ORF">IFM53868_07045</name>
</gene>
<keyword evidence="4" id="KW-0216">Detoxification</keyword>
<organism evidence="16 17">
    <name type="scientific">Aspergillus udagawae</name>
    <dbReference type="NCBI Taxonomy" id="91492"/>
    <lineage>
        <taxon>Eukaryota</taxon>
        <taxon>Fungi</taxon>
        <taxon>Dikarya</taxon>
        <taxon>Ascomycota</taxon>
        <taxon>Pezizomycotina</taxon>
        <taxon>Eurotiomycetes</taxon>
        <taxon>Eurotiomycetidae</taxon>
        <taxon>Eurotiales</taxon>
        <taxon>Aspergillaceae</taxon>
        <taxon>Aspergillus</taxon>
        <taxon>Aspergillus subgen. Fumigati</taxon>
    </lineage>
</organism>
<evidence type="ECO:0000256" key="3">
    <source>
        <dbReference type="ARBA" id="ARBA00012229"/>
    </source>
</evidence>
<keyword evidence="8" id="KW-0274">FAD</keyword>
<comment type="catalytic activity">
    <reaction evidence="12">
        <text>2 nitric oxide + NADH + 2 O2 = 2 nitrate + NAD(+) + H(+)</text>
        <dbReference type="Rhea" id="RHEA:19469"/>
        <dbReference type="ChEBI" id="CHEBI:15378"/>
        <dbReference type="ChEBI" id="CHEBI:15379"/>
        <dbReference type="ChEBI" id="CHEBI:16480"/>
        <dbReference type="ChEBI" id="CHEBI:17632"/>
        <dbReference type="ChEBI" id="CHEBI:57540"/>
        <dbReference type="ChEBI" id="CHEBI:57945"/>
        <dbReference type="EC" id="1.14.12.17"/>
    </reaction>
</comment>
<dbReference type="InterPro" id="IPR017938">
    <property type="entry name" value="Riboflavin_synthase-like_b-brl"/>
</dbReference>
<keyword evidence="17" id="KW-1185">Reference proteome</keyword>
<dbReference type="InterPro" id="IPR001433">
    <property type="entry name" value="OxRdtase_FAD/NAD-bd"/>
</dbReference>
<dbReference type="Proteomes" id="UP000465266">
    <property type="component" value="Unassembled WGS sequence"/>
</dbReference>
<comment type="cofactor">
    <cofactor evidence="1">
        <name>FAD</name>
        <dbReference type="ChEBI" id="CHEBI:57692"/>
    </cofactor>
</comment>
<dbReference type="EMBL" id="BLKG01000087">
    <property type="protein sequence ID" value="GFF93019.1"/>
    <property type="molecule type" value="Genomic_DNA"/>
</dbReference>
<name>A0ABQ1B3H0_9EURO</name>